<evidence type="ECO:0000256" key="1">
    <source>
        <dbReference type="ARBA" id="ARBA00022441"/>
    </source>
</evidence>
<evidence type="ECO:0000313" key="2">
    <source>
        <dbReference type="Proteomes" id="UP000050640"/>
    </source>
</evidence>
<proteinExistence type="predicted"/>
<accession>A0A0R3S6B6</accession>
<reference evidence="3" key="1">
    <citation type="submission" date="2017-02" db="UniProtKB">
        <authorList>
            <consortium name="WormBaseParasite"/>
        </authorList>
    </citation>
    <scope>IDENTIFICATION</scope>
</reference>
<dbReference type="PANTHER" id="PTHR46461:SF1">
    <property type="entry name" value="KELCH DOMAIN-CONTAINING PROTEIN 3"/>
    <property type="match status" value="1"/>
</dbReference>
<dbReference type="InterPro" id="IPR052637">
    <property type="entry name" value="KLHDC3-like"/>
</dbReference>
<dbReference type="Proteomes" id="UP000050640">
    <property type="component" value="Unplaced"/>
</dbReference>
<name>A0A0R3S6B6_9BILA</name>
<dbReference type="Gene3D" id="2.120.10.80">
    <property type="entry name" value="Kelch-type beta propeller"/>
    <property type="match status" value="2"/>
</dbReference>
<dbReference type="STRING" id="1147741.A0A0R3S6B6"/>
<dbReference type="PANTHER" id="PTHR46461">
    <property type="entry name" value="KELCH DOMAIN-CONTAINING PROTEIN 3"/>
    <property type="match status" value="1"/>
</dbReference>
<organism evidence="2 3">
    <name type="scientific">Elaeophora elaphi</name>
    <dbReference type="NCBI Taxonomy" id="1147741"/>
    <lineage>
        <taxon>Eukaryota</taxon>
        <taxon>Metazoa</taxon>
        <taxon>Ecdysozoa</taxon>
        <taxon>Nematoda</taxon>
        <taxon>Chromadorea</taxon>
        <taxon>Rhabditida</taxon>
        <taxon>Spirurina</taxon>
        <taxon>Spiruromorpha</taxon>
        <taxon>Filarioidea</taxon>
        <taxon>Onchocercidae</taxon>
        <taxon>Elaeophora</taxon>
    </lineage>
</organism>
<dbReference type="InterPro" id="IPR006652">
    <property type="entry name" value="Kelch_1"/>
</dbReference>
<dbReference type="InterPro" id="IPR015915">
    <property type="entry name" value="Kelch-typ_b-propeller"/>
</dbReference>
<dbReference type="Pfam" id="PF24681">
    <property type="entry name" value="Kelch_KLHDC2_KLHL20_DRC7"/>
    <property type="match status" value="1"/>
</dbReference>
<sequence length="323" mass="37529">MACWIVRLQGGPRRSNQAAVAIGHKIYTFGLRRCFFDDSDDQPIEGFGVHVLNTVDYRWKPLPTTPVELDPGEEFIDGKGIAYKPYGEMPSRRIGHTVVEYEGLIYMWGGYCPISDGLCSKMYCFHPEQQTWSVIPSANKPPLPRAKHSAIVYNDMMYIYGGLKHDPQNNRTMLCNEIWTYNFKTREWHSPNIHGEMPPRRYQHTACVIEGKMYVYGGIDGDRREVYLDIYHILENYWEKPQTRGRRPHGVRGACCWVHNNKIYLFGGCRYRDERYLASLHRFDPETLVWHKISPFGIECPLSRERHCGVIVGDCVYIFSGFT</sequence>
<protein>
    <submittedName>
        <fullName evidence="3">Kelch-like protein 10</fullName>
    </submittedName>
</protein>
<dbReference type="SMART" id="SM00612">
    <property type="entry name" value="Kelch"/>
    <property type="match status" value="4"/>
</dbReference>
<dbReference type="GO" id="GO:0003682">
    <property type="term" value="F:chromatin binding"/>
    <property type="evidence" value="ECO:0007669"/>
    <property type="project" value="InterPro"/>
</dbReference>
<dbReference type="WBParaSite" id="EEL_0001033801-mRNA-1">
    <property type="protein sequence ID" value="EEL_0001033801-mRNA-1"/>
    <property type="gene ID" value="EEL_0001033801"/>
</dbReference>
<keyword evidence="2" id="KW-1185">Reference proteome</keyword>
<dbReference type="GO" id="GO:0005737">
    <property type="term" value="C:cytoplasm"/>
    <property type="evidence" value="ECO:0007669"/>
    <property type="project" value="TreeGrafter"/>
</dbReference>
<evidence type="ECO:0000313" key="3">
    <source>
        <dbReference type="WBParaSite" id="EEL_0001033801-mRNA-1"/>
    </source>
</evidence>
<dbReference type="AlphaFoldDB" id="A0A0R3S6B6"/>
<keyword evidence="1" id="KW-0880">Kelch repeat</keyword>
<dbReference type="SUPFAM" id="SSF117281">
    <property type="entry name" value="Kelch motif"/>
    <property type="match status" value="1"/>
</dbReference>